<evidence type="ECO:0000313" key="6">
    <source>
        <dbReference type="Proteomes" id="UP000218811"/>
    </source>
</evidence>
<dbReference type="InterPro" id="IPR002347">
    <property type="entry name" value="SDR_fam"/>
</dbReference>
<dbReference type="PANTHER" id="PTHR24321">
    <property type="entry name" value="DEHYDROGENASES, SHORT CHAIN"/>
    <property type="match status" value="1"/>
</dbReference>
<dbReference type="OrthoDB" id="498125at2759"/>
<evidence type="ECO:0000256" key="3">
    <source>
        <dbReference type="ARBA" id="ARBA00023002"/>
    </source>
</evidence>
<dbReference type="FunFam" id="3.40.50.720:FF:000084">
    <property type="entry name" value="Short-chain dehydrogenase reductase"/>
    <property type="match status" value="1"/>
</dbReference>
<name>A0A2H3K8P7_WOLCO</name>
<keyword evidence="3" id="KW-0560">Oxidoreductase</keyword>
<dbReference type="GO" id="GO:0016491">
    <property type="term" value="F:oxidoreductase activity"/>
    <property type="evidence" value="ECO:0007669"/>
    <property type="project" value="UniProtKB-KW"/>
</dbReference>
<dbReference type="SUPFAM" id="SSF51735">
    <property type="entry name" value="NAD(P)-binding Rossmann-fold domains"/>
    <property type="match status" value="1"/>
</dbReference>
<dbReference type="STRING" id="742152.A0A2H3K8P7"/>
<dbReference type="AlphaFoldDB" id="A0A2H3K8P7"/>
<gene>
    <name evidence="5" type="ORF">WOLCODRAFT_139275</name>
</gene>
<keyword evidence="6" id="KW-1185">Reference proteome</keyword>
<protein>
    <submittedName>
        <fullName evidence="5">NAD(P)-binding protein</fullName>
    </submittedName>
</protein>
<evidence type="ECO:0000256" key="4">
    <source>
        <dbReference type="RuleBase" id="RU000363"/>
    </source>
</evidence>
<dbReference type="Gene3D" id="3.40.50.720">
    <property type="entry name" value="NAD(P)-binding Rossmann-like Domain"/>
    <property type="match status" value="1"/>
</dbReference>
<organism evidence="5 6">
    <name type="scientific">Wolfiporia cocos (strain MD-104)</name>
    <name type="common">Brown rot fungus</name>
    <dbReference type="NCBI Taxonomy" id="742152"/>
    <lineage>
        <taxon>Eukaryota</taxon>
        <taxon>Fungi</taxon>
        <taxon>Dikarya</taxon>
        <taxon>Basidiomycota</taxon>
        <taxon>Agaricomycotina</taxon>
        <taxon>Agaricomycetes</taxon>
        <taxon>Polyporales</taxon>
        <taxon>Phaeolaceae</taxon>
        <taxon>Wolfiporia</taxon>
    </lineage>
</organism>
<evidence type="ECO:0000313" key="5">
    <source>
        <dbReference type="EMBL" id="PCH44827.1"/>
    </source>
</evidence>
<keyword evidence="2" id="KW-0521">NADP</keyword>
<proteinExistence type="inferred from homology"/>
<dbReference type="InterPro" id="IPR020904">
    <property type="entry name" value="Sc_DH/Rdtase_CS"/>
</dbReference>
<dbReference type="EMBL" id="KB468168">
    <property type="protein sequence ID" value="PCH44827.1"/>
    <property type="molecule type" value="Genomic_DNA"/>
</dbReference>
<dbReference type="PROSITE" id="PS00061">
    <property type="entry name" value="ADH_SHORT"/>
    <property type="match status" value="1"/>
</dbReference>
<dbReference type="InterPro" id="IPR036291">
    <property type="entry name" value="NAD(P)-bd_dom_sf"/>
</dbReference>
<evidence type="ECO:0000256" key="2">
    <source>
        <dbReference type="ARBA" id="ARBA00022857"/>
    </source>
</evidence>
<sequence length="262" mass="27329">MAAATSALRRIALVTGASQGMGKCIALRLAADGFKVAINDVATKENQLQEVVTQIEANGGEAMSVVADVTKEDNVQAMTSQVVKQMGGLDVMVANAGIFGPFKPLVELSVDEFEQLMSVNMRGVMLSYKHAALQMIKQGRGGRIIGAASQVGIQGMPNISAYCASKFGVRGLTHSAARELAQYKITVNAYAPGHILTEMNLKPEDSINGGPGSTTKKILGLPADAPVGEPEVAASLVSYLAKPESYFITGQTIGVNGGIICS</sequence>
<evidence type="ECO:0000256" key="1">
    <source>
        <dbReference type="ARBA" id="ARBA00006484"/>
    </source>
</evidence>
<dbReference type="PRINTS" id="PR00080">
    <property type="entry name" value="SDRFAMILY"/>
</dbReference>
<dbReference type="Pfam" id="PF00106">
    <property type="entry name" value="adh_short"/>
    <property type="match status" value="1"/>
</dbReference>
<dbReference type="OMA" id="GMNQKAR"/>
<accession>A0A2H3K8P7</accession>
<dbReference type="PANTHER" id="PTHR24321:SF8">
    <property type="entry name" value="ESTRADIOL 17-BETA-DEHYDROGENASE 8-RELATED"/>
    <property type="match status" value="1"/>
</dbReference>
<reference evidence="5 6" key="1">
    <citation type="journal article" date="2012" name="Science">
        <title>The Paleozoic origin of enzymatic lignin decomposition reconstructed from 31 fungal genomes.</title>
        <authorList>
            <person name="Floudas D."/>
            <person name="Binder M."/>
            <person name="Riley R."/>
            <person name="Barry K."/>
            <person name="Blanchette R.A."/>
            <person name="Henrissat B."/>
            <person name="Martinez A.T."/>
            <person name="Otillar R."/>
            <person name="Spatafora J.W."/>
            <person name="Yadav J.S."/>
            <person name="Aerts A."/>
            <person name="Benoit I."/>
            <person name="Boyd A."/>
            <person name="Carlson A."/>
            <person name="Copeland A."/>
            <person name="Coutinho P.M."/>
            <person name="de Vries R.P."/>
            <person name="Ferreira P."/>
            <person name="Findley K."/>
            <person name="Foster B."/>
            <person name="Gaskell J."/>
            <person name="Glotzer D."/>
            <person name="Gorecki P."/>
            <person name="Heitman J."/>
            <person name="Hesse C."/>
            <person name="Hori C."/>
            <person name="Igarashi K."/>
            <person name="Jurgens J.A."/>
            <person name="Kallen N."/>
            <person name="Kersten P."/>
            <person name="Kohler A."/>
            <person name="Kuees U."/>
            <person name="Kumar T.K.A."/>
            <person name="Kuo A."/>
            <person name="LaButti K."/>
            <person name="Larrondo L.F."/>
            <person name="Lindquist E."/>
            <person name="Ling A."/>
            <person name="Lombard V."/>
            <person name="Lucas S."/>
            <person name="Lundell T."/>
            <person name="Martin R."/>
            <person name="McLaughlin D.J."/>
            <person name="Morgenstern I."/>
            <person name="Morin E."/>
            <person name="Murat C."/>
            <person name="Nagy L.G."/>
            <person name="Nolan M."/>
            <person name="Ohm R.A."/>
            <person name="Patyshakuliyeva A."/>
            <person name="Rokas A."/>
            <person name="Ruiz-Duenas F.J."/>
            <person name="Sabat G."/>
            <person name="Salamov A."/>
            <person name="Samejima M."/>
            <person name="Schmutz J."/>
            <person name="Slot J.C."/>
            <person name="St John F."/>
            <person name="Stenlid J."/>
            <person name="Sun H."/>
            <person name="Sun S."/>
            <person name="Syed K."/>
            <person name="Tsang A."/>
            <person name="Wiebenga A."/>
            <person name="Young D."/>
            <person name="Pisabarro A."/>
            <person name="Eastwood D.C."/>
            <person name="Martin F."/>
            <person name="Cullen D."/>
            <person name="Grigoriev I.V."/>
            <person name="Hibbett D.S."/>
        </authorList>
    </citation>
    <scope>NUCLEOTIDE SEQUENCE [LARGE SCALE GENOMIC DNA]</scope>
    <source>
        <strain evidence="5 6">MD-104</strain>
    </source>
</reference>
<dbReference type="PRINTS" id="PR00081">
    <property type="entry name" value="GDHRDH"/>
</dbReference>
<comment type="similarity">
    <text evidence="1 4">Belongs to the short-chain dehydrogenases/reductases (SDR) family.</text>
</comment>
<dbReference type="Proteomes" id="UP000218811">
    <property type="component" value="Unassembled WGS sequence"/>
</dbReference>